<dbReference type="InterPro" id="IPR001920">
    <property type="entry name" value="Asp/Glu_race"/>
</dbReference>
<evidence type="ECO:0000313" key="3">
    <source>
        <dbReference type="Proteomes" id="UP000280417"/>
    </source>
</evidence>
<evidence type="ECO:0000256" key="1">
    <source>
        <dbReference type="ARBA" id="ARBA00007847"/>
    </source>
</evidence>
<dbReference type="InterPro" id="IPR004380">
    <property type="entry name" value="Asp_race"/>
</dbReference>
<dbReference type="AlphaFoldDB" id="A0A662D9D6"/>
<dbReference type="InterPro" id="IPR015942">
    <property type="entry name" value="Asp/Glu/hydantoin_racemase"/>
</dbReference>
<dbReference type="EMBL" id="QMQA01000301">
    <property type="protein sequence ID" value="RLE10961.1"/>
    <property type="molecule type" value="Genomic_DNA"/>
</dbReference>
<dbReference type="SUPFAM" id="SSF53681">
    <property type="entry name" value="Aspartate/glutamate racemase"/>
    <property type="match status" value="1"/>
</dbReference>
<gene>
    <name evidence="2" type="ORF">DRJ04_08885</name>
</gene>
<sequence length="93" mass="10295">MKSQQKEKTIGILGGMGPYATVELFSKILKFTPARKDQEHLRIIIDNNPKIPDRTEAILGNGKSPLPEMIATAKNLEKAKVDFILIPCNTAHP</sequence>
<reference evidence="2 3" key="1">
    <citation type="submission" date="2018-06" db="EMBL/GenBank/DDBJ databases">
        <title>Extensive metabolic versatility and redundancy in microbially diverse, dynamic hydrothermal sediments.</title>
        <authorList>
            <person name="Dombrowski N."/>
            <person name="Teske A."/>
            <person name="Baker B.J."/>
        </authorList>
    </citation>
    <scope>NUCLEOTIDE SEQUENCE [LARGE SCALE GENOMIC DNA]</scope>
    <source>
        <strain evidence="2">B3_G15</strain>
    </source>
</reference>
<comment type="similarity">
    <text evidence="1">Belongs to the aspartate/glutamate racemases family.</text>
</comment>
<comment type="caution">
    <text evidence="2">The sequence shown here is derived from an EMBL/GenBank/DDBJ whole genome shotgun (WGS) entry which is preliminary data.</text>
</comment>
<accession>A0A662D9D6</accession>
<dbReference type="NCBIfam" id="TIGR00035">
    <property type="entry name" value="asp_race"/>
    <property type="match status" value="1"/>
</dbReference>
<evidence type="ECO:0000313" key="2">
    <source>
        <dbReference type="EMBL" id="RLE10961.1"/>
    </source>
</evidence>
<protein>
    <recommendedName>
        <fullName evidence="4">Aspartate racemase</fullName>
    </recommendedName>
</protein>
<dbReference type="Gene3D" id="3.40.50.1860">
    <property type="match status" value="1"/>
</dbReference>
<name>A0A662D9D6_UNCAE</name>
<dbReference type="Pfam" id="PF01177">
    <property type="entry name" value="Asp_Glu_race"/>
    <property type="match status" value="1"/>
</dbReference>
<proteinExistence type="inferred from homology"/>
<evidence type="ECO:0008006" key="4">
    <source>
        <dbReference type="Google" id="ProtNLM"/>
    </source>
</evidence>
<organism evidence="2 3">
    <name type="scientific">Aerophobetes bacterium</name>
    <dbReference type="NCBI Taxonomy" id="2030807"/>
    <lineage>
        <taxon>Bacteria</taxon>
        <taxon>Candidatus Aerophobota</taxon>
    </lineage>
</organism>
<dbReference type="GO" id="GO:0047661">
    <property type="term" value="F:amino-acid racemase activity"/>
    <property type="evidence" value="ECO:0007669"/>
    <property type="project" value="InterPro"/>
</dbReference>
<dbReference type="Proteomes" id="UP000280417">
    <property type="component" value="Unassembled WGS sequence"/>
</dbReference>